<organism evidence="1 2">
    <name type="scientific">Melastoma candidum</name>
    <dbReference type="NCBI Taxonomy" id="119954"/>
    <lineage>
        <taxon>Eukaryota</taxon>
        <taxon>Viridiplantae</taxon>
        <taxon>Streptophyta</taxon>
        <taxon>Embryophyta</taxon>
        <taxon>Tracheophyta</taxon>
        <taxon>Spermatophyta</taxon>
        <taxon>Magnoliopsida</taxon>
        <taxon>eudicotyledons</taxon>
        <taxon>Gunneridae</taxon>
        <taxon>Pentapetalae</taxon>
        <taxon>rosids</taxon>
        <taxon>malvids</taxon>
        <taxon>Myrtales</taxon>
        <taxon>Melastomataceae</taxon>
        <taxon>Melastomatoideae</taxon>
        <taxon>Melastomateae</taxon>
        <taxon>Melastoma</taxon>
    </lineage>
</organism>
<dbReference type="EMBL" id="CM042886">
    <property type="protein sequence ID" value="KAI4340196.1"/>
    <property type="molecule type" value="Genomic_DNA"/>
</dbReference>
<accession>A0ACB9NVW9</accession>
<comment type="caution">
    <text evidence="1">The sequence shown here is derived from an EMBL/GenBank/DDBJ whole genome shotgun (WGS) entry which is preliminary data.</text>
</comment>
<dbReference type="Proteomes" id="UP001057402">
    <property type="component" value="Chromosome 7"/>
</dbReference>
<reference evidence="2" key="1">
    <citation type="journal article" date="2023" name="Front. Plant Sci.">
        <title>Chromosomal-level genome assembly of Melastoma candidum provides insights into trichome evolution.</title>
        <authorList>
            <person name="Zhong Y."/>
            <person name="Wu W."/>
            <person name="Sun C."/>
            <person name="Zou P."/>
            <person name="Liu Y."/>
            <person name="Dai S."/>
            <person name="Zhou R."/>
        </authorList>
    </citation>
    <scope>NUCLEOTIDE SEQUENCE [LARGE SCALE GENOMIC DNA]</scope>
</reference>
<evidence type="ECO:0000313" key="1">
    <source>
        <dbReference type="EMBL" id="KAI4340196.1"/>
    </source>
</evidence>
<sequence length="745" mass="86244">MYGNAVIKFEDGWEIVKKGLTKLENILEGIPELPFTGEDYMMIYNTIYSMCTQKPPHDYSQKIYDKFKEAIGEYLALKVLPSLESKHGDFLLRDFVTRWGNHKVMVRWLSRLFNYLNRYFIGRRGLPNLNEVGFGCFETLVYQPMKGNIREAAITLINRERDGEQTDNTLLKNVVDIFIEIGGESMAFYVNDFEVYFLQDTGVYYARKASSWVLDNSRPLEDICEGFLSKAEECQKREKERILPYVHSSSDPKLLEKIHQEIYVPYKNQLLEQELAQFLSLLRNNMMDEISRIYKNRKVICLLEPVAKLFQEHAAAEGTSLLKQTEDARGQATAATVGQLHQVLVTNLIELHDRYMVYIADCFSGHFLFRKALDDAFRTFLDWGLSNTSTGELFVNFCDNIFKKGGIGKLSDEAIEETIGKIVELVAYISDRGLFIEFYRGSLARRLLSQQNSMDEHERFMLSKLKHRFGASFTSKLEGMVVDLELSKEMAAEFKDHISNHPSVDLGLDLSVSVLTTGYWPSIKSANLNLPEEMEKPLRIFEDFFRSRSQHRRLSWIFSFGNCILIGQFDLKAIELVLSTYQAAILLLFNGADRLSYSDILAQLQLPEVDLVRVLQSLSCGKYKILNKIPSMKTVLPTDVFEFNPSFSDRMTRMKVPLPVVEDRKKVIQDVDRARRYAIDASLVRIMKMRKVLNHQQLVAECTEQMRGGVFKPDIRTIKMRIEDLIYREYLERDKENQQLVKYMA</sequence>
<evidence type="ECO:0000313" key="2">
    <source>
        <dbReference type="Proteomes" id="UP001057402"/>
    </source>
</evidence>
<name>A0ACB9NVW9_9MYRT</name>
<protein>
    <submittedName>
        <fullName evidence="1">Uncharacterized protein</fullName>
    </submittedName>
</protein>
<proteinExistence type="predicted"/>
<gene>
    <name evidence="1" type="ORF">MLD38_025058</name>
</gene>
<keyword evidence="2" id="KW-1185">Reference proteome</keyword>